<dbReference type="CDD" id="cd01389">
    <property type="entry name" value="HMG-box_ROX1-like"/>
    <property type="match status" value="1"/>
</dbReference>
<protein>
    <recommendedName>
        <fullName evidence="4">HMG box domain-containing protein</fullName>
    </recommendedName>
</protein>
<evidence type="ECO:0000256" key="1">
    <source>
        <dbReference type="ARBA" id="ARBA00023125"/>
    </source>
</evidence>
<dbReference type="PANTHER" id="PTHR10270:SF161">
    <property type="entry name" value="SEX-DETERMINING REGION Y PROTEIN"/>
    <property type="match status" value="1"/>
</dbReference>
<dbReference type="EMBL" id="LN890958">
    <property type="protein sequence ID" value="CUS14498.1"/>
    <property type="molecule type" value="Genomic_DNA"/>
</dbReference>
<evidence type="ECO:0000313" key="6">
    <source>
        <dbReference type="Proteomes" id="UP001412239"/>
    </source>
</evidence>
<feature type="DNA-binding region" description="HMG box" evidence="3">
    <location>
        <begin position="155"/>
        <end position="226"/>
    </location>
</feature>
<evidence type="ECO:0000256" key="3">
    <source>
        <dbReference type="PROSITE-ProRule" id="PRU00267"/>
    </source>
</evidence>
<dbReference type="Pfam" id="PF00505">
    <property type="entry name" value="HMG_box"/>
    <property type="match status" value="1"/>
</dbReference>
<evidence type="ECO:0000313" key="5">
    <source>
        <dbReference type="EMBL" id="CUS14498.1"/>
    </source>
</evidence>
<dbReference type="SMART" id="SM00398">
    <property type="entry name" value="HMG"/>
    <property type="match status" value="1"/>
</dbReference>
<dbReference type="PANTHER" id="PTHR10270">
    <property type="entry name" value="SOX TRANSCRIPTION FACTOR"/>
    <property type="match status" value="1"/>
</dbReference>
<dbReference type="Gene3D" id="1.10.30.10">
    <property type="entry name" value="High mobility group box domain"/>
    <property type="match status" value="1"/>
</dbReference>
<dbReference type="InterPro" id="IPR050140">
    <property type="entry name" value="SRY-related_HMG-box_TF-like"/>
</dbReference>
<gene>
    <name evidence="5" type="ORF">GSTUAT00001375001</name>
</gene>
<dbReference type="GO" id="GO:0030154">
    <property type="term" value="P:cell differentiation"/>
    <property type="evidence" value="ECO:0007669"/>
    <property type="project" value="TreeGrafter"/>
</dbReference>
<dbReference type="InterPro" id="IPR036910">
    <property type="entry name" value="HMG_box_dom_sf"/>
</dbReference>
<name>A0A292Q6D5_9PEZI</name>
<proteinExistence type="predicted"/>
<dbReference type="PROSITE" id="PS50118">
    <property type="entry name" value="HMG_BOX_2"/>
    <property type="match status" value="1"/>
</dbReference>
<dbReference type="SUPFAM" id="SSF47095">
    <property type="entry name" value="HMG-box"/>
    <property type="match status" value="1"/>
</dbReference>
<keyword evidence="1 3" id="KW-0238">DNA-binding</keyword>
<keyword evidence="6" id="KW-1185">Reference proteome</keyword>
<dbReference type="Proteomes" id="UP001412239">
    <property type="component" value="Unassembled WGS sequence"/>
</dbReference>
<reference evidence="5" key="1">
    <citation type="submission" date="2015-10" db="EMBL/GenBank/DDBJ databases">
        <authorList>
            <person name="Regsiter A."/>
            <person name="william w."/>
        </authorList>
    </citation>
    <scope>NUCLEOTIDE SEQUENCE</scope>
    <source>
        <strain evidence="5">Montdore</strain>
    </source>
</reference>
<organism evidence="5 6">
    <name type="scientific">Tuber aestivum</name>
    <name type="common">summer truffle</name>
    <dbReference type="NCBI Taxonomy" id="59557"/>
    <lineage>
        <taxon>Eukaryota</taxon>
        <taxon>Fungi</taxon>
        <taxon>Dikarya</taxon>
        <taxon>Ascomycota</taxon>
        <taxon>Pezizomycotina</taxon>
        <taxon>Pezizomycetes</taxon>
        <taxon>Pezizales</taxon>
        <taxon>Tuberaceae</taxon>
        <taxon>Tuber</taxon>
    </lineage>
</organism>
<keyword evidence="3" id="KW-0539">Nucleus</keyword>
<dbReference type="InterPro" id="IPR009071">
    <property type="entry name" value="HMG_box_dom"/>
</dbReference>
<dbReference type="GO" id="GO:0005634">
    <property type="term" value="C:nucleus"/>
    <property type="evidence" value="ECO:0007669"/>
    <property type="project" value="UniProtKB-UniRule"/>
</dbReference>
<evidence type="ECO:0000259" key="4">
    <source>
        <dbReference type="PROSITE" id="PS50118"/>
    </source>
</evidence>
<accession>A0A292Q6D5</accession>
<keyword evidence="2" id="KW-0804">Transcription</keyword>
<dbReference type="GO" id="GO:0000978">
    <property type="term" value="F:RNA polymerase II cis-regulatory region sequence-specific DNA binding"/>
    <property type="evidence" value="ECO:0007669"/>
    <property type="project" value="TreeGrafter"/>
</dbReference>
<feature type="domain" description="HMG box" evidence="4">
    <location>
        <begin position="155"/>
        <end position="226"/>
    </location>
</feature>
<dbReference type="AlphaFoldDB" id="A0A292Q6D5"/>
<dbReference type="GO" id="GO:0001228">
    <property type="term" value="F:DNA-binding transcription activator activity, RNA polymerase II-specific"/>
    <property type="evidence" value="ECO:0007669"/>
    <property type="project" value="TreeGrafter"/>
</dbReference>
<sequence>MSTLTALEMAIEAEAFIHQRYGGISFHEYLPLLTDGTFCFEGSDGAQLQVSHMLPTKWKPTPEPLRVSFNPSPHTIVGTHLTLHDRPVYKLSDGSILVVSDPTTSPTSFQLTDITFDDPQHEVTNENRFLRFFIKAGQDLSSHEISVRKIQEKGIKRPANAFILFRTERMGSIKSQYPGIGNNDIFSIAKILGRMWRDSPDEAKEVYKAKARQLAISHKLIYPNYKYTPRRPYEILRRLNGNVDPEIVNEPGNTVANDLGALTQRFIAHPTAATLNEIIAEAGQIMSALGYTE</sequence>
<evidence type="ECO:0000256" key="2">
    <source>
        <dbReference type="ARBA" id="ARBA00023163"/>
    </source>
</evidence>